<dbReference type="CDD" id="cd01949">
    <property type="entry name" value="GGDEF"/>
    <property type="match status" value="1"/>
</dbReference>
<dbReference type="InterPro" id="IPR001633">
    <property type="entry name" value="EAL_dom"/>
</dbReference>
<dbReference type="Pfam" id="PF05231">
    <property type="entry name" value="MASE1"/>
    <property type="match status" value="1"/>
</dbReference>
<feature type="transmembrane region" description="Helical" evidence="6">
    <location>
        <begin position="118"/>
        <end position="142"/>
    </location>
</feature>
<dbReference type="InterPro" id="IPR000014">
    <property type="entry name" value="PAS"/>
</dbReference>
<feature type="domain" description="EAL" evidence="7">
    <location>
        <begin position="613"/>
        <end position="867"/>
    </location>
</feature>
<dbReference type="SMART" id="SM00091">
    <property type="entry name" value="PAS"/>
    <property type="match status" value="1"/>
</dbReference>
<evidence type="ECO:0000256" key="4">
    <source>
        <dbReference type="ARBA" id="ARBA00022989"/>
    </source>
</evidence>
<dbReference type="Pfam" id="PF08448">
    <property type="entry name" value="PAS_4"/>
    <property type="match status" value="1"/>
</dbReference>
<dbReference type="SUPFAM" id="SSF55073">
    <property type="entry name" value="Nucleotide cyclase"/>
    <property type="match status" value="1"/>
</dbReference>
<dbReference type="EMBL" id="PTJD01000015">
    <property type="protein sequence ID" value="PPK92299.1"/>
    <property type="molecule type" value="Genomic_DNA"/>
</dbReference>
<evidence type="ECO:0000259" key="7">
    <source>
        <dbReference type="PROSITE" id="PS50883"/>
    </source>
</evidence>
<dbReference type="InterPro" id="IPR035919">
    <property type="entry name" value="EAL_sf"/>
</dbReference>
<dbReference type="SMART" id="SM00052">
    <property type="entry name" value="EAL"/>
    <property type="match status" value="1"/>
</dbReference>
<evidence type="ECO:0000256" key="1">
    <source>
        <dbReference type="ARBA" id="ARBA00004651"/>
    </source>
</evidence>
<dbReference type="SUPFAM" id="SSF55785">
    <property type="entry name" value="PYP-like sensor domain (PAS domain)"/>
    <property type="match status" value="1"/>
</dbReference>
<protein>
    <submittedName>
        <fullName evidence="9">Diguanylate cyclase (GGDEF)-like protein</fullName>
    </submittedName>
</protein>
<keyword evidence="3 6" id="KW-0812">Transmembrane</keyword>
<evidence type="ECO:0000313" key="10">
    <source>
        <dbReference type="Proteomes" id="UP000239485"/>
    </source>
</evidence>
<reference evidence="9 10" key="1">
    <citation type="submission" date="2018-02" db="EMBL/GenBank/DDBJ databases">
        <title>Genomic Encyclopedia of Archaeal and Bacterial Type Strains, Phase II (KMG-II): from individual species to whole genera.</title>
        <authorList>
            <person name="Goeker M."/>
        </authorList>
    </citation>
    <scope>NUCLEOTIDE SEQUENCE [LARGE SCALE GENOMIC DNA]</scope>
    <source>
        <strain evidence="9 10">DSM 22857</strain>
    </source>
</reference>
<dbReference type="InterPro" id="IPR000160">
    <property type="entry name" value="GGDEF_dom"/>
</dbReference>
<dbReference type="PANTHER" id="PTHR44757">
    <property type="entry name" value="DIGUANYLATE CYCLASE DGCP"/>
    <property type="match status" value="1"/>
</dbReference>
<feature type="transmembrane region" description="Helical" evidence="6">
    <location>
        <begin position="241"/>
        <end position="260"/>
    </location>
</feature>
<gene>
    <name evidence="9" type="ORF">CLV92_11545</name>
</gene>
<dbReference type="NCBIfam" id="TIGR00254">
    <property type="entry name" value="GGDEF"/>
    <property type="match status" value="1"/>
</dbReference>
<evidence type="ECO:0000256" key="2">
    <source>
        <dbReference type="ARBA" id="ARBA00022475"/>
    </source>
</evidence>
<evidence type="ECO:0000256" key="3">
    <source>
        <dbReference type="ARBA" id="ARBA00022692"/>
    </source>
</evidence>
<dbReference type="InterPro" id="IPR043128">
    <property type="entry name" value="Rev_trsase/Diguanyl_cyclase"/>
</dbReference>
<dbReference type="PROSITE" id="PS50883">
    <property type="entry name" value="EAL"/>
    <property type="match status" value="1"/>
</dbReference>
<dbReference type="Gene3D" id="3.30.70.270">
    <property type="match status" value="1"/>
</dbReference>
<accession>A0A2S6IDM0</accession>
<dbReference type="InterPro" id="IPR052155">
    <property type="entry name" value="Biofilm_reg_signaling"/>
</dbReference>
<dbReference type="Gene3D" id="3.20.20.450">
    <property type="entry name" value="EAL domain"/>
    <property type="match status" value="1"/>
</dbReference>
<evidence type="ECO:0000256" key="5">
    <source>
        <dbReference type="ARBA" id="ARBA00023136"/>
    </source>
</evidence>
<comment type="caution">
    <text evidence="9">The sequence shown here is derived from an EMBL/GenBank/DDBJ whole genome shotgun (WGS) entry which is preliminary data.</text>
</comment>
<keyword evidence="5 6" id="KW-0472">Membrane</keyword>
<feature type="transmembrane region" description="Helical" evidence="6">
    <location>
        <begin position="266"/>
        <end position="289"/>
    </location>
</feature>
<dbReference type="OrthoDB" id="23692at2"/>
<dbReference type="InterPro" id="IPR007895">
    <property type="entry name" value="MASE1"/>
</dbReference>
<dbReference type="RefSeq" id="WP_158257312.1">
    <property type="nucleotide sequence ID" value="NZ_PTJD01000015.1"/>
</dbReference>
<dbReference type="PROSITE" id="PS50887">
    <property type="entry name" value="GGDEF"/>
    <property type="match status" value="1"/>
</dbReference>
<dbReference type="PANTHER" id="PTHR44757:SF2">
    <property type="entry name" value="BIOFILM ARCHITECTURE MAINTENANCE PROTEIN MBAA"/>
    <property type="match status" value="1"/>
</dbReference>
<dbReference type="SUPFAM" id="SSF141868">
    <property type="entry name" value="EAL domain-like"/>
    <property type="match status" value="1"/>
</dbReference>
<proteinExistence type="predicted"/>
<feature type="transmembrane region" description="Helical" evidence="6">
    <location>
        <begin position="85"/>
        <end position="106"/>
    </location>
</feature>
<dbReference type="AlphaFoldDB" id="A0A2S6IDM0"/>
<dbReference type="InterPro" id="IPR035965">
    <property type="entry name" value="PAS-like_dom_sf"/>
</dbReference>
<evidence type="ECO:0000259" key="8">
    <source>
        <dbReference type="PROSITE" id="PS50887"/>
    </source>
</evidence>
<dbReference type="Gene3D" id="3.30.450.20">
    <property type="entry name" value="PAS domain"/>
    <property type="match status" value="1"/>
</dbReference>
<dbReference type="SMART" id="SM00267">
    <property type="entry name" value="GGDEF"/>
    <property type="match status" value="1"/>
</dbReference>
<evidence type="ECO:0000313" key="9">
    <source>
        <dbReference type="EMBL" id="PPK92299.1"/>
    </source>
</evidence>
<dbReference type="Pfam" id="PF00563">
    <property type="entry name" value="EAL"/>
    <property type="match status" value="1"/>
</dbReference>
<keyword evidence="4 6" id="KW-1133">Transmembrane helix</keyword>
<dbReference type="InterPro" id="IPR013656">
    <property type="entry name" value="PAS_4"/>
</dbReference>
<dbReference type="InterPro" id="IPR029787">
    <property type="entry name" value="Nucleotide_cyclase"/>
</dbReference>
<organism evidence="9 10">
    <name type="scientific">Kineococcus xinjiangensis</name>
    <dbReference type="NCBI Taxonomy" id="512762"/>
    <lineage>
        <taxon>Bacteria</taxon>
        <taxon>Bacillati</taxon>
        <taxon>Actinomycetota</taxon>
        <taxon>Actinomycetes</taxon>
        <taxon>Kineosporiales</taxon>
        <taxon>Kineosporiaceae</taxon>
        <taxon>Kineococcus</taxon>
    </lineage>
</organism>
<keyword evidence="2" id="KW-1003">Cell membrane</keyword>
<dbReference type="GO" id="GO:0005886">
    <property type="term" value="C:plasma membrane"/>
    <property type="evidence" value="ECO:0007669"/>
    <property type="project" value="UniProtKB-SubCell"/>
</dbReference>
<feature type="transmembrane region" description="Helical" evidence="6">
    <location>
        <begin position="61"/>
        <end position="79"/>
    </location>
</feature>
<dbReference type="CDD" id="cd01948">
    <property type="entry name" value="EAL"/>
    <property type="match status" value="1"/>
</dbReference>
<keyword evidence="10" id="KW-1185">Reference proteome</keyword>
<dbReference type="CDD" id="cd00130">
    <property type="entry name" value="PAS"/>
    <property type="match status" value="1"/>
</dbReference>
<dbReference type="Pfam" id="PF00990">
    <property type="entry name" value="GGDEF"/>
    <property type="match status" value="1"/>
</dbReference>
<feature type="domain" description="GGDEF" evidence="8">
    <location>
        <begin position="472"/>
        <end position="604"/>
    </location>
</feature>
<feature type="transmembrane region" description="Helical" evidence="6">
    <location>
        <begin position="216"/>
        <end position="234"/>
    </location>
</feature>
<feature type="transmembrane region" description="Helical" evidence="6">
    <location>
        <begin position="38"/>
        <end position="54"/>
    </location>
</feature>
<feature type="transmembrane region" description="Helical" evidence="6">
    <location>
        <begin position="154"/>
        <end position="174"/>
    </location>
</feature>
<dbReference type="Proteomes" id="UP000239485">
    <property type="component" value="Unassembled WGS sequence"/>
</dbReference>
<name>A0A2S6IDM0_9ACTN</name>
<dbReference type="FunFam" id="3.30.70.270:FF:000001">
    <property type="entry name" value="Diguanylate cyclase domain protein"/>
    <property type="match status" value="1"/>
</dbReference>
<comment type="subcellular location">
    <subcellularLocation>
        <location evidence="1">Cell membrane</location>
        <topology evidence="1">Multi-pass membrane protein</topology>
    </subcellularLocation>
</comment>
<evidence type="ECO:0000256" key="6">
    <source>
        <dbReference type="SAM" id="Phobius"/>
    </source>
</evidence>
<sequence>MATPAAGPRARTAAWAAAFVLAALVGRATRLEMPPFAFVWPAAGVGILWLLLAPRSRRYRVELPVLAVAAFLVNLVTGAPPALALAFMLANSVNAVVGAAVLQRLSPRSPYALRDTRGLVVLGVAALAGAAASAPVSVAVTLLDDASRTASMAVLWVLRYGTSSGVVMGLVLAWRARLEERRRGEQVPGPRLREAAGVLAVSLAVHAAVFSQRPEYAFAFLVLPAIVLVGWRLGPAWTAAHGALTAAFAVAATMVGRGPFAGLESLPLRTAVVQAFIGVTGLVGLALSIEVRQRHAALRDSQRRGDALERTLQSAVVGNALLHLDPGRRGRVHYANPALRRWWGDEEGRVLQGWSWLDVLDPADRAAFERVLDDLAEGRATAWDGELRHRTLDGEERFCRAAAARLDLPATEGGRAEEPLANLQLVDITERKALEARLVHQALHDQLTGLPNRLLLAERLEQGLASLPRTGRTLALIFFDLDHFKRINDSLGHAAGDEVLSTVAVRLTAGVRPNDTVARIGGDEFVVCCPDIDVAEHVSVVAARLLAAVRRPVTVAGREVEVGISAGITLARPGATAADLLRESDTAMYEAKSAGRGRFEFFTESLFDRARRGLELEGELRRAVAAGQFVLHYQPIVDLASGRVLAAEALVRWEHPSRGLLLPGEWLEVAENCGLMPQLGALLLRDAVRQWPQLAAVHGPEVSVHVNVSASQLRDDGILDTITEALRESGTPAEHVVLELTETQLLTVRESLVANLDSIRDLGVRLAVDDFGTGYSSLTQLTSLPIDEVKIDRRFVAAMGTEPRSRAVVHAVIAMAREMGLPVVAEGVETQETAELLARAGCPAAQGFLWGRPGQVIDLRSAPVPEGASRASR</sequence>